<feature type="domain" description="Aldehyde dehydrogenase" evidence="4">
    <location>
        <begin position="190"/>
        <end position="452"/>
    </location>
</feature>
<evidence type="ECO:0000256" key="1">
    <source>
        <dbReference type="ARBA" id="ARBA00009986"/>
    </source>
</evidence>
<dbReference type="InterPro" id="IPR016162">
    <property type="entry name" value="Ald_DH_N"/>
</dbReference>
<dbReference type="WBParaSite" id="maker-E.canG7_contigs_9076-snap-gene-0.13-mRNA-1">
    <property type="protein sequence ID" value="maker-E.canG7_contigs_9076-snap-gene-0.13-mRNA-1"/>
    <property type="gene ID" value="EcG7_05408"/>
</dbReference>
<dbReference type="Pfam" id="PF00171">
    <property type="entry name" value="Aldedh"/>
    <property type="match status" value="2"/>
</dbReference>
<dbReference type="GO" id="GO:0004029">
    <property type="term" value="F:aldehyde dehydrogenase (NAD+) activity"/>
    <property type="evidence" value="ECO:0007669"/>
    <property type="project" value="TreeGrafter"/>
</dbReference>
<evidence type="ECO:0000313" key="5">
    <source>
        <dbReference type="Proteomes" id="UP000887562"/>
    </source>
</evidence>
<keyword evidence="5" id="KW-1185">Reference proteome</keyword>
<evidence type="ECO:0000256" key="3">
    <source>
        <dbReference type="PIRNR" id="PIRNR036492"/>
    </source>
</evidence>
<keyword evidence="2 3" id="KW-0560">Oxidoreductase</keyword>
<dbReference type="PANTHER" id="PTHR43570">
    <property type="entry name" value="ALDEHYDE DEHYDROGENASE"/>
    <property type="match status" value="1"/>
</dbReference>
<reference evidence="6" key="1">
    <citation type="submission" date="2022-11" db="UniProtKB">
        <authorList>
            <consortium name="WormBaseParasite"/>
        </authorList>
    </citation>
    <scope>IDENTIFICATION</scope>
</reference>
<dbReference type="AlphaFoldDB" id="A0A915F0U9"/>
<dbReference type="PIRSF" id="PIRSF036492">
    <property type="entry name" value="ALDH"/>
    <property type="match status" value="1"/>
</dbReference>
<feature type="domain" description="Aldehyde dehydrogenase" evidence="4">
    <location>
        <begin position="17"/>
        <end position="148"/>
    </location>
</feature>
<dbReference type="PANTHER" id="PTHR43570:SF16">
    <property type="entry name" value="ALDEHYDE DEHYDROGENASE TYPE III, ISOFORM Q"/>
    <property type="match status" value="1"/>
</dbReference>
<dbReference type="GO" id="GO:0006081">
    <property type="term" value="P:aldehyde metabolic process"/>
    <property type="evidence" value="ECO:0007669"/>
    <property type="project" value="InterPro"/>
</dbReference>
<dbReference type="InterPro" id="IPR012394">
    <property type="entry name" value="Aldehyde_DH_NAD(P)"/>
</dbReference>
<organism evidence="5 6">
    <name type="scientific">Echinococcus canadensis</name>
    <dbReference type="NCBI Taxonomy" id="519352"/>
    <lineage>
        <taxon>Eukaryota</taxon>
        <taxon>Metazoa</taxon>
        <taxon>Spiralia</taxon>
        <taxon>Lophotrochozoa</taxon>
        <taxon>Platyhelminthes</taxon>
        <taxon>Cestoda</taxon>
        <taxon>Eucestoda</taxon>
        <taxon>Cyclophyllidea</taxon>
        <taxon>Taeniidae</taxon>
        <taxon>Echinococcus</taxon>
        <taxon>Echinococcus canadensis group</taxon>
    </lineage>
</organism>
<evidence type="ECO:0000259" key="4">
    <source>
        <dbReference type="Pfam" id="PF00171"/>
    </source>
</evidence>
<dbReference type="GO" id="GO:0005737">
    <property type="term" value="C:cytoplasm"/>
    <property type="evidence" value="ECO:0007669"/>
    <property type="project" value="TreeGrafter"/>
</dbReference>
<dbReference type="SUPFAM" id="SSF53720">
    <property type="entry name" value="ALDH-like"/>
    <property type="match status" value="1"/>
</dbReference>
<dbReference type="Gene3D" id="3.40.605.10">
    <property type="entry name" value="Aldehyde Dehydrogenase, Chain A, domain 1"/>
    <property type="match status" value="1"/>
</dbReference>
<dbReference type="Proteomes" id="UP000887562">
    <property type="component" value="Unplaced"/>
</dbReference>
<comment type="similarity">
    <text evidence="1 3">Belongs to the aldehyde dehydrogenase family.</text>
</comment>
<proteinExistence type="inferred from homology"/>
<evidence type="ECO:0000313" key="6">
    <source>
        <dbReference type="WBParaSite" id="maker-E.canG7_contigs_9076-snap-gene-0.13-mRNA-1"/>
    </source>
</evidence>
<dbReference type="InterPro" id="IPR016161">
    <property type="entry name" value="Ald_DH/histidinol_DH"/>
</dbReference>
<protein>
    <recommendedName>
        <fullName evidence="3">Aldehyde dehydrogenase</fullName>
    </recommendedName>
</protein>
<dbReference type="InterPro" id="IPR015590">
    <property type="entry name" value="Aldehyde_DH_dom"/>
</dbReference>
<dbReference type="InterPro" id="IPR016163">
    <property type="entry name" value="Ald_DH_C"/>
</dbReference>
<name>A0A915F0U9_9CEST</name>
<dbReference type="Gene3D" id="3.40.309.10">
    <property type="entry name" value="Aldehyde Dehydrogenase, Chain A, domain 2"/>
    <property type="match status" value="1"/>
</dbReference>
<evidence type="ECO:0000256" key="2">
    <source>
        <dbReference type="ARBA" id="ARBA00023002"/>
    </source>
</evidence>
<sequence length="482" mass="54918">MDPKVLNSRTRQNWPIPSKMRRIHLQSLLDFVTEKEEKIVEALEIDLGKPPFEILASEILCVKYEIKQLLKNLKSWTKPRPMPKYRIFHRDKCTEELLAFGTVLIISSWSSPFQNIMIPLAGAIAAGNCVIIKPAELATATNQLFVEQIPKYFGRVRYFLLLMNFLRKHEVESNSNYAIYIPFFGITCQSVCQVLTGTLEKTKDFLREYSCDFIYFTGASNDGIYIAREAAKTLTPVFLNFPVYVDSSADITLAAMRVMWGKIFNCGQMSVAPDYVLCHADVQPKFLKECRNALEFFFGGLPKIDTKNYGRIISMEHTERLKEMIFKTEGKLVLGGYVHVPAKFVQPTVFCDVPEYDILMQFEIFGPILPVITVDSSEEALEYVSNQKKPQAVYVFSSKKGVFRTWKKHTESGGIIQNDVVMLKGTRTTFGGVEASGLGRYRGKSSIELFSHRRGVILRSTKDDTDYKMRYPPFHSASPTQP</sequence>
<accession>A0A915F0U9</accession>